<name>A0ABN0PUA8_ACILW</name>
<evidence type="ECO:0000313" key="1">
    <source>
        <dbReference type="EMBL" id="ESJ94050.1"/>
    </source>
</evidence>
<evidence type="ECO:0000313" key="2">
    <source>
        <dbReference type="Proteomes" id="UP000018465"/>
    </source>
</evidence>
<keyword evidence="2" id="KW-1185">Reference proteome</keyword>
<sequence>MILYKYVGFDAGLKILETSALGFSLTRDFNDPFEVTALALMGETVNVGVETQAVRSRFINKYAVLSLTRAPLLKSFNVVSLCR</sequence>
<organism evidence="1 2">
    <name type="scientific">Acinetobacter lwoffii NCTC 5866 = CIP 64.10 = NIPH 512</name>
    <dbReference type="NCBI Taxonomy" id="981327"/>
    <lineage>
        <taxon>Bacteria</taxon>
        <taxon>Pseudomonadati</taxon>
        <taxon>Pseudomonadota</taxon>
        <taxon>Gammaproteobacteria</taxon>
        <taxon>Moraxellales</taxon>
        <taxon>Moraxellaceae</taxon>
        <taxon>Acinetobacter</taxon>
    </lineage>
</organism>
<accession>A0ABN0PUA8</accession>
<reference evidence="1 2" key="1">
    <citation type="submission" date="2013-10" db="EMBL/GenBank/DDBJ databases">
        <title>The Genome Sequence of Acinetobacter lwoffii NIPH 512.</title>
        <authorList>
            <consortium name="The Broad Institute Genomics Platform"/>
            <consortium name="The Broad Institute Genome Sequencing Center for Infectious Disease"/>
            <person name="Cerqueira G."/>
            <person name="Feldgarden M."/>
            <person name="Courvalin P."/>
            <person name="Grillot-Courvalin C."/>
            <person name="Clermont D."/>
            <person name="Rocha E."/>
            <person name="Yoon E.-J."/>
            <person name="Nemec A."/>
            <person name="Young S.K."/>
            <person name="Zeng Q."/>
            <person name="Gargeya S."/>
            <person name="Fitzgerald M."/>
            <person name="Abouelleil A."/>
            <person name="Alvarado L."/>
            <person name="Berlin A.M."/>
            <person name="Chapman S.B."/>
            <person name="Gainer-Dewar J."/>
            <person name="Goldberg J."/>
            <person name="Gnerre S."/>
            <person name="Griggs A."/>
            <person name="Gujja S."/>
            <person name="Hansen M."/>
            <person name="Howarth C."/>
            <person name="Imamovic A."/>
            <person name="Ireland A."/>
            <person name="Larimer J."/>
            <person name="McCowan C."/>
            <person name="Murphy C."/>
            <person name="Pearson M."/>
            <person name="Poon T.W."/>
            <person name="Priest M."/>
            <person name="Roberts A."/>
            <person name="Saif S."/>
            <person name="Shea T."/>
            <person name="Sykes S."/>
            <person name="Wortman J."/>
            <person name="Nusbaum C."/>
            <person name="Birren B."/>
        </authorList>
    </citation>
    <scope>NUCLEOTIDE SEQUENCE [LARGE SCALE GENOMIC DNA]</scope>
    <source>
        <strain evidence="1 2">NIPH 512</strain>
    </source>
</reference>
<gene>
    <name evidence="1" type="ORF">P800_02121</name>
</gene>
<protein>
    <submittedName>
        <fullName evidence="1">Uncharacterized protein</fullName>
    </submittedName>
</protein>
<dbReference type="Proteomes" id="UP000018465">
    <property type="component" value="Unassembled WGS sequence"/>
</dbReference>
<proteinExistence type="predicted"/>
<comment type="caution">
    <text evidence="1">The sequence shown here is derived from an EMBL/GenBank/DDBJ whole genome shotgun (WGS) entry which is preliminary data.</text>
</comment>
<dbReference type="RefSeq" id="WP_004647452.1">
    <property type="nucleotide sequence ID" value="NZ_KI530565.1"/>
</dbReference>
<dbReference type="EMBL" id="AYHO01000005">
    <property type="protein sequence ID" value="ESJ94050.1"/>
    <property type="molecule type" value="Genomic_DNA"/>
</dbReference>